<accession>A0A1K1QNH3</accession>
<name>A0A1K1QNH3_9FLAO</name>
<sequence>MKKQILVFTVFISLLFTSCGSGGELLWLDNPTDEPISVEIDGKKYDIAPGELKRVPDGTSGKQKFKGADGKEVEIDINGVSFINCTNSTYIECAVEYSISPNTPSKLPEPVEVEIAGDKYTGNFKVYTDVVIPHGNIHYKVTEPLKDEITVSQNSTIINKMYRIKDFLVDSDMKDYKN</sequence>
<dbReference type="OrthoDB" id="1414972at2"/>
<dbReference type="STRING" id="76595.SAMN05660313_02838"/>
<evidence type="ECO:0008006" key="4">
    <source>
        <dbReference type="Google" id="ProtNLM"/>
    </source>
</evidence>
<feature type="signal peptide" evidence="1">
    <location>
        <begin position="1"/>
        <end position="21"/>
    </location>
</feature>
<keyword evidence="3" id="KW-1185">Reference proteome</keyword>
<organism evidence="2 3">
    <name type="scientific">Cellulophaga fucicola</name>
    <dbReference type="NCBI Taxonomy" id="76595"/>
    <lineage>
        <taxon>Bacteria</taxon>
        <taxon>Pseudomonadati</taxon>
        <taxon>Bacteroidota</taxon>
        <taxon>Flavobacteriia</taxon>
        <taxon>Flavobacteriales</taxon>
        <taxon>Flavobacteriaceae</taxon>
        <taxon>Cellulophaga</taxon>
    </lineage>
</organism>
<gene>
    <name evidence="2" type="ORF">SAMN05660313_02838</name>
</gene>
<protein>
    <recommendedName>
        <fullName evidence="4">Lipoprotein</fullName>
    </recommendedName>
</protein>
<proteinExistence type="predicted"/>
<keyword evidence="1" id="KW-0732">Signal</keyword>
<feature type="chain" id="PRO_5012679033" description="Lipoprotein" evidence="1">
    <location>
        <begin position="22"/>
        <end position="178"/>
    </location>
</feature>
<evidence type="ECO:0000256" key="1">
    <source>
        <dbReference type="SAM" id="SignalP"/>
    </source>
</evidence>
<evidence type="ECO:0000313" key="3">
    <source>
        <dbReference type="Proteomes" id="UP000183257"/>
    </source>
</evidence>
<dbReference type="EMBL" id="FPIY01000004">
    <property type="protein sequence ID" value="SFW61511.1"/>
    <property type="molecule type" value="Genomic_DNA"/>
</dbReference>
<reference evidence="3" key="1">
    <citation type="submission" date="2016-11" db="EMBL/GenBank/DDBJ databases">
        <authorList>
            <person name="Varghese N."/>
            <person name="Submissions S."/>
        </authorList>
    </citation>
    <scope>NUCLEOTIDE SEQUENCE [LARGE SCALE GENOMIC DNA]</scope>
    <source>
        <strain evidence="3">DSM 24786</strain>
    </source>
</reference>
<dbReference type="AlphaFoldDB" id="A0A1K1QNH3"/>
<evidence type="ECO:0000313" key="2">
    <source>
        <dbReference type="EMBL" id="SFW61511.1"/>
    </source>
</evidence>
<dbReference type="PROSITE" id="PS51257">
    <property type="entry name" value="PROKAR_LIPOPROTEIN"/>
    <property type="match status" value="1"/>
</dbReference>
<dbReference type="Proteomes" id="UP000183257">
    <property type="component" value="Unassembled WGS sequence"/>
</dbReference>
<dbReference type="RefSeq" id="WP_072304462.1">
    <property type="nucleotide sequence ID" value="NZ_FPIY01000004.1"/>
</dbReference>